<dbReference type="RefSeq" id="WP_075637723.1">
    <property type="nucleotide sequence ID" value="NZ_MKIM01000019.1"/>
</dbReference>
<evidence type="ECO:0000313" key="1">
    <source>
        <dbReference type="EMBL" id="OLP46768.1"/>
    </source>
</evidence>
<sequence length="77" mass="8734">MPDPLSMLVPMPVHDFRAIKPEMLTRLNAKLLTGRLAVILTRVRLRDSMLDLLTDTQPALAKKIDPYGPNPNRSHVY</sequence>
<evidence type="ECO:0000313" key="2">
    <source>
        <dbReference type="Proteomes" id="UP000186894"/>
    </source>
</evidence>
<proteinExistence type="predicted"/>
<reference evidence="1 2" key="1">
    <citation type="submission" date="2016-09" db="EMBL/GenBank/DDBJ databases">
        <title>Rhizobium oryziradicis sp. nov., isolated from the root of rice.</title>
        <authorList>
            <person name="Zhao J."/>
            <person name="Zhang X."/>
        </authorList>
    </citation>
    <scope>NUCLEOTIDE SEQUENCE [LARGE SCALE GENOMIC DNA]</scope>
    <source>
        <strain evidence="1 2">N19</strain>
    </source>
</reference>
<dbReference type="Proteomes" id="UP000186894">
    <property type="component" value="Unassembled WGS sequence"/>
</dbReference>
<organism evidence="1 2">
    <name type="scientific">Rhizobium oryziradicis</name>
    <dbReference type="NCBI Taxonomy" id="1867956"/>
    <lineage>
        <taxon>Bacteria</taxon>
        <taxon>Pseudomonadati</taxon>
        <taxon>Pseudomonadota</taxon>
        <taxon>Alphaproteobacteria</taxon>
        <taxon>Hyphomicrobiales</taxon>
        <taxon>Rhizobiaceae</taxon>
        <taxon>Rhizobium/Agrobacterium group</taxon>
        <taxon>Rhizobium</taxon>
    </lineage>
</organism>
<dbReference type="STRING" id="1867956.BJF95_15760"/>
<dbReference type="AlphaFoldDB" id="A0A1Q8ZXH5"/>
<dbReference type="EMBL" id="MKIM01000019">
    <property type="protein sequence ID" value="OLP46768.1"/>
    <property type="molecule type" value="Genomic_DNA"/>
</dbReference>
<protein>
    <submittedName>
        <fullName evidence="1">Uncharacterized protein</fullName>
    </submittedName>
</protein>
<comment type="caution">
    <text evidence="1">The sequence shown here is derived from an EMBL/GenBank/DDBJ whole genome shotgun (WGS) entry which is preliminary data.</text>
</comment>
<name>A0A1Q8ZXH5_9HYPH</name>
<gene>
    <name evidence="1" type="ORF">BJF95_15760</name>
</gene>
<accession>A0A1Q8ZXH5</accession>
<keyword evidence="2" id="KW-1185">Reference proteome</keyword>